<dbReference type="InterPro" id="IPR040442">
    <property type="entry name" value="Pyrv_kinase-like_dom_sf"/>
</dbReference>
<evidence type="ECO:0000256" key="10">
    <source>
        <dbReference type="ARBA" id="ARBA00023152"/>
    </source>
</evidence>
<dbReference type="SUPFAM" id="SSF50800">
    <property type="entry name" value="PK beta-barrel domain-like"/>
    <property type="match status" value="1"/>
</dbReference>
<dbReference type="EC" id="2.7.1.40" evidence="3 12"/>
<protein>
    <recommendedName>
        <fullName evidence="3 12">Pyruvate kinase</fullName>
        <ecNumber evidence="3 12">2.7.1.40</ecNumber>
    </recommendedName>
</protein>
<evidence type="ECO:0000256" key="11">
    <source>
        <dbReference type="ARBA" id="ARBA00023317"/>
    </source>
</evidence>
<keyword evidence="11 14" id="KW-0670">Pyruvate</keyword>
<keyword evidence="8" id="KW-0067">ATP-binding</keyword>
<evidence type="ECO:0000256" key="8">
    <source>
        <dbReference type="ARBA" id="ARBA00022840"/>
    </source>
</evidence>
<dbReference type="Gene3D" id="2.40.33.10">
    <property type="entry name" value="PK beta-barrel domain-like"/>
    <property type="match status" value="1"/>
</dbReference>
<dbReference type="GO" id="GO:0016301">
    <property type="term" value="F:kinase activity"/>
    <property type="evidence" value="ECO:0007669"/>
    <property type="project" value="UniProtKB-KW"/>
</dbReference>
<evidence type="ECO:0000313" key="15">
    <source>
        <dbReference type="Proteomes" id="UP001217485"/>
    </source>
</evidence>
<reference evidence="14 15" key="1">
    <citation type="submission" date="2023-01" db="EMBL/GenBank/DDBJ databases">
        <title>Minimal conservation of predation-associated metabolite biosynthetic gene clusters underscores biosynthetic potential of Myxococcota including descriptions for ten novel species: Archangium lansinium sp. nov., Myxococcus landrumus sp. nov., Nannocystis bai.</title>
        <authorList>
            <person name="Ahearne A."/>
            <person name="Stevens C."/>
            <person name="Dowd S."/>
        </authorList>
    </citation>
    <scope>NUCLEOTIDE SEQUENCE [LARGE SCALE GENOMIC DNA]</scope>
    <source>
        <strain evidence="14 15">WIWO2</strain>
    </source>
</reference>
<gene>
    <name evidence="14" type="ORF">POL72_06295</name>
</gene>
<dbReference type="InterPro" id="IPR001697">
    <property type="entry name" value="Pyr_Knase"/>
</dbReference>
<keyword evidence="7 12" id="KW-0418">Kinase</keyword>
<evidence type="ECO:0000259" key="13">
    <source>
        <dbReference type="Pfam" id="PF00224"/>
    </source>
</evidence>
<evidence type="ECO:0000256" key="4">
    <source>
        <dbReference type="ARBA" id="ARBA00022679"/>
    </source>
</evidence>
<evidence type="ECO:0000256" key="7">
    <source>
        <dbReference type="ARBA" id="ARBA00022777"/>
    </source>
</evidence>
<dbReference type="SUPFAM" id="SSF51621">
    <property type="entry name" value="Phosphoenolpyruvate/pyruvate domain"/>
    <property type="match status" value="1"/>
</dbReference>
<keyword evidence="5" id="KW-0479">Metal-binding</keyword>
<comment type="caution">
    <text evidence="14">The sequence shown here is derived from an EMBL/GenBank/DDBJ whole genome shotgun (WGS) entry which is preliminary data.</text>
</comment>
<evidence type="ECO:0000256" key="12">
    <source>
        <dbReference type="RuleBase" id="RU000504"/>
    </source>
</evidence>
<keyword evidence="15" id="KW-1185">Reference proteome</keyword>
<keyword evidence="4 12" id="KW-0808">Transferase</keyword>
<dbReference type="Pfam" id="PF00224">
    <property type="entry name" value="PK"/>
    <property type="match status" value="1"/>
</dbReference>
<dbReference type="RefSeq" id="WP_272094110.1">
    <property type="nucleotide sequence ID" value="NZ_JAQNDK010000001.1"/>
</dbReference>
<dbReference type="PANTHER" id="PTHR11817">
    <property type="entry name" value="PYRUVATE KINASE"/>
    <property type="match status" value="1"/>
</dbReference>
<accession>A0ABT5BWK5</accession>
<sequence>MVYPDLQVVERALAAVEALRASAIEHEQRNRHLIDAVHPKHRAGATNLLHYLAVRQQDIRELQRQLASLGLSSLGRLERCALASLDAVRGALDALARRPVVRPPGESPTTFASGGALLEEHARALLGEGRQGRTTRVMVTLPGDARKGELKRLLEGGMDVARINCAKEDAGAWAGLIERLREAGRETGVRCKVLCDIAGPNPRVSKIDGDPARITLSEPGERPWLWLCKDVKRARPSAGSTGAGEVLALGCTIPEVVDDLRPGHRVFYDDGRLGGTVKLVTEGAALVEVDFARQGSVKLKPGKGLNFPDTELGIPSLTPKDLEDLGFIARHADMVGLSFVRSPSDVERIQAELGAREAAHLGIVLKIETTPGFARFPRLLLTAMRSENVGVMLARGDMAVEMGFMRLAEVQEELLWLCEAALVPAIWATQVLESLNKTGVPTRGEVTDAAMSSRAECVMLNQGENIVATVTFVVDVLRRMHEHQDKKRALMRSLGVSRLD</sequence>
<evidence type="ECO:0000256" key="5">
    <source>
        <dbReference type="ARBA" id="ARBA00022723"/>
    </source>
</evidence>
<comment type="catalytic activity">
    <reaction evidence="12">
        <text>pyruvate + ATP = phosphoenolpyruvate + ADP + H(+)</text>
        <dbReference type="Rhea" id="RHEA:18157"/>
        <dbReference type="ChEBI" id="CHEBI:15361"/>
        <dbReference type="ChEBI" id="CHEBI:15378"/>
        <dbReference type="ChEBI" id="CHEBI:30616"/>
        <dbReference type="ChEBI" id="CHEBI:58702"/>
        <dbReference type="ChEBI" id="CHEBI:456216"/>
        <dbReference type="EC" id="2.7.1.40"/>
    </reaction>
</comment>
<dbReference type="InterPro" id="IPR011037">
    <property type="entry name" value="Pyrv_Knase-like_insert_dom_sf"/>
</dbReference>
<keyword evidence="10 12" id="KW-0324">Glycolysis</keyword>
<keyword evidence="6" id="KW-0547">Nucleotide-binding</keyword>
<dbReference type="InterPro" id="IPR015793">
    <property type="entry name" value="Pyrv_Knase_brl"/>
</dbReference>
<proteinExistence type="inferred from homology"/>
<dbReference type="Gene3D" id="3.20.20.60">
    <property type="entry name" value="Phosphoenolpyruvate-binding domains"/>
    <property type="match status" value="1"/>
</dbReference>
<dbReference type="InterPro" id="IPR015806">
    <property type="entry name" value="Pyrv_Knase_insert_dom_sf"/>
</dbReference>
<evidence type="ECO:0000256" key="9">
    <source>
        <dbReference type="ARBA" id="ARBA00022842"/>
    </source>
</evidence>
<evidence type="ECO:0000256" key="1">
    <source>
        <dbReference type="ARBA" id="ARBA00004997"/>
    </source>
</evidence>
<feature type="domain" description="Pyruvate kinase barrel" evidence="13">
    <location>
        <begin position="133"/>
        <end position="461"/>
    </location>
</feature>
<dbReference type="PRINTS" id="PR01050">
    <property type="entry name" value="PYRUVTKNASE"/>
</dbReference>
<organism evidence="14 15">
    <name type="scientific">Sorangium atrum</name>
    <dbReference type="NCBI Taxonomy" id="2995308"/>
    <lineage>
        <taxon>Bacteria</taxon>
        <taxon>Pseudomonadati</taxon>
        <taxon>Myxococcota</taxon>
        <taxon>Polyangia</taxon>
        <taxon>Polyangiales</taxon>
        <taxon>Polyangiaceae</taxon>
        <taxon>Sorangium</taxon>
    </lineage>
</organism>
<dbReference type="InterPro" id="IPR015813">
    <property type="entry name" value="Pyrv/PenolPyrv_kinase-like_dom"/>
</dbReference>
<comment type="pathway">
    <text evidence="1 12">Carbohydrate degradation; glycolysis; pyruvate from D-glyceraldehyde 3-phosphate: step 5/5.</text>
</comment>
<evidence type="ECO:0000256" key="6">
    <source>
        <dbReference type="ARBA" id="ARBA00022741"/>
    </source>
</evidence>
<dbReference type="EMBL" id="JAQNDK010000001">
    <property type="protein sequence ID" value="MDC0677346.1"/>
    <property type="molecule type" value="Genomic_DNA"/>
</dbReference>
<comment type="similarity">
    <text evidence="2 12">Belongs to the pyruvate kinase family.</text>
</comment>
<name>A0ABT5BWK5_9BACT</name>
<evidence type="ECO:0000256" key="2">
    <source>
        <dbReference type="ARBA" id="ARBA00008663"/>
    </source>
</evidence>
<keyword evidence="9 12" id="KW-0460">Magnesium</keyword>
<dbReference type="Proteomes" id="UP001217485">
    <property type="component" value="Unassembled WGS sequence"/>
</dbReference>
<evidence type="ECO:0000256" key="3">
    <source>
        <dbReference type="ARBA" id="ARBA00012142"/>
    </source>
</evidence>
<evidence type="ECO:0000313" key="14">
    <source>
        <dbReference type="EMBL" id="MDC0677346.1"/>
    </source>
</evidence>